<evidence type="ECO:0000256" key="4">
    <source>
        <dbReference type="ARBA" id="ARBA00022723"/>
    </source>
</evidence>
<dbReference type="InterPro" id="IPR001303">
    <property type="entry name" value="Aldolase_II/adducin_N"/>
</dbReference>
<comment type="caution">
    <text evidence="10">The sequence shown here is derived from an EMBL/GenBank/DDBJ whole genome shotgun (WGS) entry which is preliminary data.</text>
</comment>
<gene>
    <name evidence="8 10" type="primary">mtnB</name>
    <name evidence="10" type="ORF">PQU95_15300</name>
</gene>
<keyword evidence="4 8" id="KW-0479">Metal-binding</keyword>
<dbReference type="PANTHER" id="PTHR22789:SF8">
    <property type="entry name" value="L-RIBULOSE-5-PHOSPHATE 4-EPIMERASE SGBE"/>
    <property type="match status" value="1"/>
</dbReference>
<comment type="cofactor">
    <cofactor evidence="8">
        <name>Zn(2+)</name>
        <dbReference type="ChEBI" id="CHEBI:29105"/>
    </cofactor>
    <text evidence="8">Binds 1 zinc ion per subunit.</text>
</comment>
<feature type="binding site" evidence="8">
    <location>
        <position position="101"/>
    </location>
    <ligand>
        <name>Zn(2+)</name>
        <dbReference type="ChEBI" id="CHEBI:29105"/>
    </ligand>
</feature>
<protein>
    <recommendedName>
        <fullName evidence="8">Methylthioribulose-1-phosphate dehydratase</fullName>
        <shortName evidence="8">MTRu-1-P dehydratase</shortName>
        <ecNumber evidence="8">4.2.1.109</ecNumber>
    </recommendedName>
</protein>
<comment type="similarity">
    <text evidence="8">Belongs to the aldolase class II family. MtnB subfamily.</text>
</comment>
<dbReference type="EMBL" id="JAQQLF010000022">
    <property type="protein sequence ID" value="MDC7718574.1"/>
    <property type="molecule type" value="Genomic_DNA"/>
</dbReference>
<dbReference type="NCBIfam" id="TIGR03328">
    <property type="entry name" value="salvage_mtnB"/>
    <property type="match status" value="1"/>
</dbReference>
<dbReference type="EC" id="4.2.1.109" evidence="8"/>
<dbReference type="SMART" id="SM01007">
    <property type="entry name" value="Aldolase_II"/>
    <property type="match status" value="1"/>
</dbReference>
<reference evidence="10 11" key="1">
    <citation type="submission" date="2023-01" db="EMBL/GenBank/DDBJ databases">
        <title>Novel species of the genus Vogesella isolated from rivers.</title>
        <authorList>
            <person name="Lu H."/>
        </authorList>
    </citation>
    <scope>NUCLEOTIDE SEQUENCE [LARGE SCALE GENOMIC DNA]</scope>
    <source>
        <strain evidence="10 11">DC21W</strain>
    </source>
</reference>
<keyword evidence="3 8" id="KW-0028">Amino-acid biosynthesis</keyword>
<sequence length="210" mass="22340">MSHANTYLHQAAPAIASVIEAGRLAAARGWLPATSGNLSARVDARHVVITRSGRDKGALTPDDLAVVALDQVLPGDLSAEAPLHLARYRADPAIGAILHAHQPLAALAGRRHQDAGVLLLQGWELQKAFAGETTHDSTLRVPVFANAQDTVTLAQQVEAHLAAEPGRLAPGYLLAGHGAYVWGRNGKEAFRHLEALDALLQLQQAWEHTT</sequence>
<dbReference type="HAMAP" id="MF_01677">
    <property type="entry name" value="Salvage_MtnB"/>
    <property type="match status" value="1"/>
</dbReference>
<evidence type="ECO:0000256" key="3">
    <source>
        <dbReference type="ARBA" id="ARBA00022605"/>
    </source>
</evidence>
<organism evidence="10 11">
    <name type="scientific">Vogesella aquatica</name>
    <dbReference type="NCBI Taxonomy" id="2984206"/>
    <lineage>
        <taxon>Bacteria</taxon>
        <taxon>Pseudomonadati</taxon>
        <taxon>Pseudomonadota</taxon>
        <taxon>Betaproteobacteria</taxon>
        <taxon>Neisseriales</taxon>
        <taxon>Chromobacteriaceae</taxon>
        <taxon>Vogesella</taxon>
    </lineage>
</organism>
<dbReference type="GO" id="GO:0046570">
    <property type="term" value="F:methylthioribulose 1-phosphate dehydratase activity"/>
    <property type="evidence" value="ECO:0007669"/>
    <property type="project" value="UniProtKB-EC"/>
</dbReference>
<evidence type="ECO:0000256" key="7">
    <source>
        <dbReference type="ARBA" id="ARBA00023239"/>
    </source>
</evidence>
<comment type="pathway">
    <text evidence="8">Amino-acid biosynthesis; L-methionine biosynthesis via salvage pathway; L-methionine from S-methyl-5-thio-alpha-D-ribose 1-phosphate: step 2/6.</text>
</comment>
<name>A0ABT5J174_9NEIS</name>
<accession>A0ABT5J174</accession>
<evidence type="ECO:0000256" key="6">
    <source>
        <dbReference type="ARBA" id="ARBA00023167"/>
    </source>
</evidence>
<dbReference type="Pfam" id="PF00596">
    <property type="entry name" value="Aldolase_II"/>
    <property type="match status" value="1"/>
</dbReference>
<keyword evidence="11" id="KW-1185">Reference proteome</keyword>
<comment type="function">
    <text evidence="8">Catalyzes the dehydration of methylthioribulose-1-phosphate (MTRu-1-P) into 2,3-diketo-5-methylthiopentyl-1-phosphate (DK-MTP-1-P).</text>
</comment>
<keyword evidence="6 8" id="KW-0486">Methionine biosynthesis</keyword>
<dbReference type="PANTHER" id="PTHR22789">
    <property type="entry name" value="FUCULOSE PHOSPHATE ALDOLASE"/>
    <property type="match status" value="1"/>
</dbReference>
<dbReference type="InterPro" id="IPR017714">
    <property type="entry name" value="MethylthioRu-1-P_deHdtase_MtnB"/>
</dbReference>
<comment type="catalytic activity">
    <reaction evidence="8">
        <text>5-(methylsulfanyl)-D-ribulose 1-phosphate = 5-methylsulfanyl-2,3-dioxopentyl phosphate + H2O</text>
        <dbReference type="Rhea" id="RHEA:15549"/>
        <dbReference type="ChEBI" id="CHEBI:15377"/>
        <dbReference type="ChEBI" id="CHEBI:58548"/>
        <dbReference type="ChEBI" id="CHEBI:58828"/>
        <dbReference type="EC" id="4.2.1.109"/>
    </reaction>
</comment>
<evidence type="ECO:0000259" key="9">
    <source>
        <dbReference type="SMART" id="SM01007"/>
    </source>
</evidence>
<dbReference type="Gene3D" id="3.40.225.10">
    <property type="entry name" value="Class II aldolase/adducin N-terminal domain"/>
    <property type="match status" value="1"/>
</dbReference>
<comment type="catalytic activity">
    <reaction evidence="1">
        <text>L-ribulose 5-phosphate = D-xylulose 5-phosphate</text>
        <dbReference type="Rhea" id="RHEA:22368"/>
        <dbReference type="ChEBI" id="CHEBI:57737"/>
        <dbReference type="ChEBI" id="CHEBI:58226"/>
        <dbReference type="EC" id="5.1.3.4"/>
    </reaction>
</comment>
<dbReference type="RefSeq" id="WP_272752812.1">
    <property type="nucleotide sequence ID" value="NZ_JAQQLF010000022.1"/>
</dbReference>
<dbReference type="InterPro" id="IPR050197">
    <property type="entry name" value="Aldolase_class_II_sugar_metab"/>
</dbReference>
<evidence type="ECO:0000256" key="1">
    <source>
        <dbReference type="ARBA" id="ARBA00001726"/>
    </source>
</evidence>
<proteinExistence type="inferred from homology"/>
<feature type="domain" description="Class II aldolase/adducin N-terminal" evidence="9">
    <location>
        <begin position="16"/>
        <end position="204"/>
    </location>
</feature>
<feature type="binding site" evidence="8">
    <location>
        <position position="99"/>
    </location>
    <ligand>
        <name>Zn(2+)</name>
        <dbReference type="ChEBI" id="CHEBI:29105"/>
    </ligand>
</feature>
<dbReference type="SUPFAM" id="SSF53639">
    <property type="entry name" value="AraD/HMP-PK domain-like"/>
    <property type="match status" value="1"/>
</dbReference>
<dbReference type="InterPro" id="IPR036409">
    <property type="entry name" value="Aldolase_II/adducin_N_sf"/>
</dbReference>
<evidence type="ECO:0000313" key="11">
    <source>
        <dbReference type="Proteomes" id="UP001219956"/>
    </source>
</evidence>
<evidence type="ECO:0000256" key="8">
    <source>
        <dbReference type="HAMAP-Rule" id="MF_01677"/>
    </source>
</evidence>
<keyword evidence="7 8" id="KW-0456">Lyase</keyword>
<dbReference type="Proteomes" id="UP001219956">
    <property type="component" value="Unassembled WGS sequence"/>
</dbReference>
<comment type="similarity">
    <text evidence="2">Belongs to the aldolase class II family. AraD/FucA subfamily.</text>
</comment>
<keyword evidence="5 8" id="KW-0862">Zinc</keyword>
<evidence type="ECO:0000256" key="5">
    <source>
        <dbReference type="ARBA" id="ARBA00022833"/>
    </source>
</evidence>
<evidence type="ECO:0000256" key="2">
    <source>
        <dbReference type="ARBA" id="ARBA00010037"/>
    </source>
</evidence>
<evidence type="ECO:0000313" key="10">
    <source>
        <dbReference type="EMBL" id="MDC7718574.1"/>
    </source>
</evidence>